<gene>
    <name evidence="1" type="ORF">GPUH_LOCUS25792</name>
</gene>
<name>A0A183EXV1_9BILA</name>
<evidence type="ECO:0000313" key="2">
    <source>
        <dbReference type="Proteomes" id="UP000271098"/>
    </source>
</evidence>
<protein>
    <submittedName>
        <fullName evidence="1 3">Uncharacterized protein</fullName>
    </submittedName>
</protein>
<evidence type="ECO:0000313" key="3">
    <source>
        <dbReference type="WBParaSite" id="GPUH_0002582201-mRNA-1"/>
    </source>
</evidence>
<accession>A0A183EXV1</accession>
<keyword evidence="2" id="KW-1185">Reference proteome</keyword>
<reference evidence="1 2" key="2">
    <citation type="submission" date="2018-11" db="EMBL/GenBank/DDBJ databases">
        <authorList>
            <consortium name="Pathogen Informatics"/>
        </authorList>
    </citation>
    <scope>NUCLEOTIDE SEQUENCE [LARGE SCALE GENOMIC DNA]</scope>
</reference>
<dbReference type="OrthoDB" id="43547at2759"/>
<sequence>MGVGICKGRSLQITMYLYNYSTDAAEAVYKVVANVLSWQNARWRLLREIGLHKMGITHLCGRIAPAGQHLIWLNGKLLSEYEIPQYGSSYFDKRYLNWAFIKQCICLSNTVLGLA</sequence>
<organism evidence="3">
    <name type="scientific">Gongylonema pulchrum</name>
    <dbReference type="NCBI Taxonomy" id="637853"/>
    <lineage>
        <taxon>Eukaryota</taxon>
        <taxon>Metazoa</taxon>
        <taxon>Ecdysozoa</taxon>
        <taxon>Nematoda</taxon>
        <taxon>Chromadorea</taxon>
        <taxon>Rhabditida</taxon>
        <taxon>Spirurina</taxon>
        <taxon>Spiruromorpha</taxon>
        <taxon>Spiruroidea</taxon>
        <taxon>Gongylonematidae</taxon>
        <taxon>Gongylonema</taxon>
    </lineage>
</organism>
<evidence type="ECO:0000313" key="1">
    <source>
        <dbReference type="EMBL" id="VDN44672.1"/>
    </source>
</evidence>
<dbReference type="EMBL" id="UYRT01106892">
    <property type="protein sequence ID" value="VDN44672.1"/>
    <property type="molecule type" value="Genomic_DNA"/>
</dbReference>
<reference evidence="3" key="1">
    <citation type="submission" date="2016-06" db="UniProtKB">
        <authorList>
            <consortium name="WormBaseParasite"/>
        </authorList>
    </citation>
    <scope>IDENTIFICATION</scope>
</reference>
<dbReference type="WBParaSite" id="GPUH_0002582201-mRNA-1">
    <property type="protein sequence ID" value="GPUH_0002582201-mRNA-1"/>
    <property type="gene ID" value="GPUH_0002582201"/>
</dbReference>
<dbReference type="Proteomes" id="UP000271098">
    <property type="component" value="Unassembled WGS sequence"/>
</dbReference>
<dbReference type="AlphaFoldDB" id="A0A183EXV1"/>
<proteinExistence type="predicted"/>